<keyword evidence="2" id="KW-1185">Reference proteome</keyword>
<gene>
    <name evidence="1" type="ORF">PV328_012407</name>
</gene>
<dbReference type="AlphaFoldDB" id="A0AA39FDR2"/>
<protein>
    <submittedName>
        <fullName evidence="1">Uncharacterized protein</fullName>
    </submittedName>
</protein>
<reference evidence="1" key="2">
    <citation type="submission" date="2023-03" db="EMBL/GenBank/DDBJ databases">
        <authorList>
            <person name="Inwood S.N."/>
            <person name="Skelly J.G."/>
            <person name="Guhlin J."/>
            <person name="Harrop T.W.R."/>
            <person name="Goldson S.G."/>
            <person name="Dearden P.K."/>
        </authorList>
    </citation>
    <scope>NUCLEOTIDE SEQUENCE</scope>
    <source>
        <strain evidence="1">Irish</strain>
        <tissue evidence="1">Whole body</tissue>
    </source>
</reference>
<proteinExistence type="predicted"/>
<dbReference type="Proteomes" id="UP001168990">
    <property type="component" value="Unassembled WGS sequence"/>
</dbReference>
<dbReference type="EMBL" id="JAQQBS010001220">
    <property type="protein sequence ID" value="KAK0167692.1"/>
    <property type="molecule type" value="Genomic_DNA"/>
</dbReference>
<organism evidence="1 2">
    <name type="scientific">Microctonus aethiopoides</name>
    <dbReference type="NCBI Taxonomy" id="144406"/>
    <lineage>
        <taxon>Eukaryota</taxon>
        <taxon>Metazoa</taxon>
        <taxon>Ecdysozoa</taxon>
        <taxon>Arthropoda</taxon>
        <taxon>Hexapoda</taxon>
        <taxon>Insecta</taxon>
        <taxon>Pterygota</taxon>
        <taxon>Neoptera</taxon>
        <taxon>Endopterygota</taxon>
        <taxon>Hymenoptera</taxon>
        <taxon>Apocrita</taxon>
        <taxon>Ichneumonoidea</taxon>
        <taxon>Braconidae</taxon>
        <taxon>Euphorinae</taxon>
        <taxon>Microctonus</taxon>
    </lineage>
</organism>
<evidence type="ECO:0000313" key="1">
    <source>
        <dbReference type="EMBL" id="KAK0167692.1"/>
    </source>
</evidence>
<accession>A0AA39FDR2</accession>
<sequence length="80" mass="8871">KEAIEEMGPRSDYLKDMDRFLDECETACDELKKGVDDIETLHAEYGYVIPGINGNDNSQEVENASTPVIKSEASVMQAES</sequence>
<reference evidence="1" key="1">
    <citation type="journal article" date="2023" name="bioRxiv">
        <title>Scaffold-level genome assemblies of two parasitoid biocontrol wasps reveal the parthenogenesis mechanism and an associated novel virus.</title>
        <authorList>
            <person name="Inwood S."/>
            <person name="Skelly J."/>
            <person name="Guhlin J."/>
            <person name="Harrop T."/>
            <person name="Goldson S."/>
            <person name="Dearden P."/>
        </authorList>
    </citation>
    <scope>NUCLEOTIDE SEQUENCE</scope>
    <source>
        <strain evidence="1">Irish</strain>
        <tissue evidence="1">Whole body</tissue>
    </source>
</reference>
<name>A0AA39FDR2_9HYME</name>
<feature type="non-terminal residue" evidence="1">
    <location>
        <position position="1"/>
    </location>
</feature>
<comment type="caution">
    <text evidence="1">The sequence shown here is derived from an EMBL/GenBank/DDBJ whole genome shotgun (WGS) entry which is preliminary data.</text>
</comment>
<evidence type="ECO:0000313" key="2">
    <source>
        <dbReference type="Proteomes" id="UP001168990"/>
    </source>
</evidence>